<dbReference type="InterPro" id="IPR051791">
    <property type="entry name" value="Pra-immunoreactive"/>
</dbReference>
<dbReference type="EMBL" id="DNVO01000034">
    <property type="protein sequence ID" value="HBI35777.1"/>
    <property type="molecule type" value="Genomic_DNA"/>
</dbReference>
<proteinExistence type="predicted"/>
<dbReference type="Pfam" id="PF06271">
    <property type="entry name" value="RDD"/>
    <property type="match status" value="1"/>
</dbReference>
<reference evidence="8 9" key="1">
    <citation type="journal article" date="2018" name="Nat. Biotechnol.">
        <title>A standardized bacterial taxonomy based on genome phylogeny substantially revises the tree of life.</title>
        <authorList>
            <person name="Parks D.H."/>
            <person name="Chuvochina M."/>
            <person name="Waite D.W."/>
            <person name="Rinke C."/>
            <person name="Skarshewski A."/>
            <person name="Chaumeil P.A."/>
            <person name="Hugenholtz P."/>
        </authorList>
    </citation>
    <scope>NUCLEOTIDE SEQUENCE [LARGE SCALE GENOMIC DNA]</scope>
    <source>
        <strain evidence="8">UBA12146</strain>
    </source>
</reference>
<evidence type="ECO:0000256" key="6">
    <source>
        <dbReference type="SAM" id="Phobius"/>
    </source>
</evidence>
<name>A0A354G439_UNCKA</name>
<dbReference type="InterPro" id="IPR010432">
    <property type="entry name" value="RDD"/>
</dbReference>
<keyword evidence="4 6" id="KW-1133">Transmembrane helix</keyword>
<comment type="subcellular location">
    <subcellularLocation>
        <location evidence="1">Cell membrane</location>
        <topology evidence="1">Multi-pass membrane protein</topology>
    </subcellularLocation>
</comment>
<feature type="transmembrane region" description="Helical" evidence="6">
    <location>
        <begin position="162"/>
        <end position="188"/>
    </location>
</feature>
<dbReference type="Proteomes" id="UP000261706">
    <property type="component" value="Unassembled WGS sequence"/>
</dbReference>
<evidence type="ECO:0000256" key="4">
    <source>
        <dbReference type="ARBA" id="ARBA00022989"/>
    </source>
</evidence>
<evidence type="ECO:0000256" key="5">
    <source>
        <dbReference type="ARBA" id="ARBA00023136"/>
    </source>
</evidence>
<sequence>MWIQWHLCTNRRNQMDKYKTAGIVRRYFAYALDCLISMLVVLIPFLLVTFNAVKGYFASPSTWSALSVVLPFSILFLIPILMFFYSWYFTHKFGGTIGKLLFRLRIVDENGSYMDKTTAFWRMTAGYALSSSFFGLGYLWAFRKKEDLTWHDRFLSTRVIRVGSPVWGIIALILLKIVLITFIVYFVITLLLPLVGTNTQPFPIA</sequence>
<feature type="transmembrane region" description="Helical" evidence="6">
    <location>
        <begin position="27"/>
        <end position="53"/>
    </location>
</feature>
<evidence type="ECO:0000313" key="9">
    <source>
        <dbReference type="Proteomes" id="UP000261706"/>
    </source>
</evidence>
<feature type="transmembrane region" description="Helical" evidence="6">
    <location>
        <begin position="119"/>
        <end position="141"/>
    </location>
</feature>
<dbReference type="GO" id="GO:0005886">
    <property type="term" value="C:plasma membrane"/>
    <property type="evidence" value="ECO:0007669"/>
    <property type="project" value="UniProtKB-SubCell"/>
</dbReference>
<evidence type="ECO:0000259" key="7">
    <source>
        <dbReference type="Pfam" id="PF06271"/>
    </source>
</evidence>
<keyword evidence="3 6" id="KW-0812">Transmembrane</keyword>
<evidence type="ECO:0000313" key="8">
    <source>
        <dbReference type="EMBL" id="HBI35777.1"/>
    </source>
</evidence>
<evidence type="ECO:0000256" key="2">
    <source>
        <dbReference type="ARBA" id="ARBA00022475"/>
    </source>
</evidence>
<keyword evidence="2" id="KW-1003">Cell membrane</keyword>
<gene>
    <name evidence="8" type="ORF">DDY47_02480</name>
</gene>
<evidence type="ECO:0000256" key="3">
    <source>
        <dbReference type="ARBA" id="ARBA00022692"/>
    </source>
</evidence>
<organism evidence="8 9">
    <name type="scientific">candidate division WWE3 bacterium</name>
    <dbReference type="NCBI Taxonomy" id="2053526"/>
    <lineage>
        <taxon>Bacteria</taxon>
        <taxon>Katanobacteria</taxon>
    </lineage>
</organism>
<keyword evidence="5 6" id="KW-0472">Membrane</keyword>
<feature type="domain" description="RDD" evidence="7">
    <location>
        <begin position="20"/>
        <end position="154"/>
    </location>
</feature>
<protein>
    <recommendedName>
        <fullName evidence="7">RDD domain-containing protein</fullName>
    </recommendedName>
</protein>
<comment type="caution">
    <text evidence="8">The sequence shown here is derived from an EMBL/GenBank/DDBJ whole genome shotgun (WGS) entry which is preliminary data.</text>
</comment>
<feature type="transmembrane region" description="Helical" evidence="6">
    <location>
        <begin position="65"/>
        <end position="88"/>
    </location>
</feature>
<accession>A0A354G439</accession>
<dbReference type="PANTHER" id="PTHR36115">
    <property type="entry name" value="PROLINE-RICH ANTIGEN HOMOLOG-RELATED"/>
    <property type="match status" value="1"/>
</dbReference>
<evidence type="ECO:0000256" key="1">
    <source>
        <dbReference type="ARBA" id="ARBA00004651"/>
    </source>
</evidence>
<dbReference type="AlphaFoldDB" id="A0A354G439"/>